<name>J3JS40_NYCOV</name>
<dbReference type="EMBL" id="AJ871323">
    <property type="protein sequence ID" value="CAI59798.1"/>
    <property type="molecule type" value="Genomic_DNA"/>
</dbReference>
<reference evidence="5" key="2">
    <citation type="journal article" date="2005" name="Nature">
        <title>An anaerobic mitochondrion that produces hydrogen.</title>
        <authorList>
            <person name="Boxma B."/>
            <person name="de Graaf R.M."/>
            <person name="van der Staay G.W.M."/>
            <person name="van Alen T.A."/>
            <person name="Ricard G."/>
            <person name="Gabaldon T."/>
            <person name="van Hoek A.H.A.M."/>
            <person name="Moon-van der Staay S.Y."/>
            <person name="Koopman W.J.H."/>
            <person name="van Hellemond J.J."/>
            <person name="Tielens A.G.M."/>
            <person name="Friedrich T."/>
            <person name="Veenhuis M."/>
            <person name="Huynen M.A."/>
            <person name="Hackstein J.H.P."/>
        </authorList>
    </citation>
    <scope>NUCLEOTIDE SEQUENCE</scope>
</reference>
<feature type="domain" description="Peptidase M16 C-terminal" evidence="4">
    <location>
        <begin position="1"/>
        <end position="150"/>
    </location>
</feature>
<evidence type="ECO:0000256" key="3">
    <source>
        <dbReference type="SAM" id="MobiDB-lite"/>
    </source>
</evidence>
<comment type="function">
    <text evidence="1">Substrate recognition and binding subunit of the essential mitochondrial processing protease (MPP), which cleaves the mitochondrial sequence off newly imported precursors proteins.</text>
</comment>
<feature type="region of interest" description="Disordered" evidence="3">
    <location>
        <begin position="1"/>
        <end position="22"/>
    </location>
</feature>
<dbReference type="Gene3D" id="3.30.830.10">
    <property type="entry name" value="Metalloenzyme, LuxS/M16 peptidase-like"/>
    <property type="match status" value="1"/>
</dbReference>
<dbReference type="GO" id="GO:0005739">
    <property type="term" value="C:mitochondrion"/>
    <property type="evidence" value="ECO:0007669"/>
    <property type="project" value="TreeGrafter"/>
</dbReference>
<sequence length="175" mass="19257">WLKQATSRIPPSANTPKPRVKSQYKGGESRVFYDFPSASLSLCFESVPWAHPDMPLFGVLNGLLGSAKGFSMGGPGKGMYSRATQDIFHRYPSIEMVNTINTNFSDSGLFGLTVRGAKANAKELSEVVANAVQDLKRGVTDEELQRAKNIFKINISMAMEARDNRLEETVKNVLV</sequence>
<evidence type="ECO:0000256" key="1">
    <source>
        <dbReference type="ARBA" id="ARBA00002123"/>
    </source>
</evidence>
<evidence type="ECO:0000256" key="2">
    <source>
        <dbReference type="ARBA" id="ARBA00007261"/>
    </source>
</evidence>
<dbReference type="GO" id="GO:0046872">
    <property type="term" value="F:metal ion binding"/>
    <property type="evidence" value="ECO:0007669"/>
    <property type="project" value="InterPro"/>
</dbReference>
<accession>J3JS40</accession>
<protein>
    <submittedName>
        <fullName evidence="5">Processing peptidase alpha subunit</fullName>
    </submittedName>
</protein>
<dbReference type="PANTHER" id="PTHR11851">
    <property type="entry name" value="METALLOPROTEASE"/>
    <property type="match status" value="1"/>
</dbReference>
<dbReference type="InterPro" id="IPR007863">
    <property type="entry name" value="Peptidase_M16_C"/>
</dbReference>
<dbReference type="SUPFAM" id="SSF63411">
    <property type="entry name" value="LuxS/MPP-like metallohydrolase"/>
    <property type="match status" value="1"/>
</dbReference>
<evidence type="ECO:0000313" key="5">
    <source>
        <dbReference type="EMBL" id="CAI59798.1"/>
    </source>
</evidence>
<evidence type="ECO:0000259" key="4">
    <source>
        <dbReference type="Pfam" id="PF05193"/>
    </source>
</evidence>
<feature type="compositionally biased region" description="Polar residues" evidence="3">
    <location>
        <begin position="1"/>
        <end position="15"/>
    </location>
</feature>
<dbReference type="InterPro" id="IPR050361">
    <property type="entry name" value="MPP/UQCRC_Complex"/>
</dbReference>
<dbReference type="AlphaFoldDB" id="J3JS40"/>
<dbReference type="PANTHER" id="PTHR11851:SF49">
    <property type="entry name" value="MITOCHONDRIAL-PROCESSING PEPTIDASE SUBUNIT ALPHA"/>
    <property type="match status" value="1"/>
</dbReference>
<feature type="non-terminal residue" evidence="5">
    <location>
        <position position="1"/>
    </location>
</feature>
<organism evidence="5">
    <name type="scientific">Nyctotherus ovalis</name>
    <name type="common">Ciliate protozoan</name>
    <dbReference type="NCBI Taxonomy" id="70075"/>
    <lineage>
        <taxon>Eukaryota</taxon>
        <taxon>Sar</taxon>
        <taxon>Alveolata</taxon>
        <taxon>Ciliophora</taxon>
        <taxon>Intramacronucleata</taxon>
        <taxon>Armophorea</taxon>
        <taxon>Clevelandellida</taxon>
        <taxon>Nyctotheridae</taxon>
        <taxon>Nyctotherus</taxon>
    </lineage>
</organism>
<reference evidence="5" key="1">
    <citation type="submission" date="2004-12" db="EMBL/GenBank/DDBJ databases">
        <authorList>
            <person name="van Hoek A.H."/>
        </authorList>
    </citation>
    <scope>NUCLEOTIDE SEQUENCE</scope>
</reference>
<comment type="similarity">
    <text evidence="2">Belongs to the peptidase M16 family.</text>
</comment>
<dbReference type="InterPro" id="IPR011249">
    <property type="entry name" value="Metalloenz_LuxS/M16"/>
</dbReference>
<dbReference type="Pfam" id="PF05193">
    <property type="entry name" value="Peptidase_M16_C"/>
    <property type="match status" value="1"/>
</dbReference>
<proteinExistence type="inferred from homology"/>
<feature type="non-terminal residue" evidence="5">
    <location>
        <position position="175"/>
    </location>
</feature>